<keyword evidence="2" id="KW-1185">Reference proteome</keyword>
<dbReference type="Proteomes" id="UP000709295">
    <property type="component" value="Unassembled WGS sequence"/>
</dbReference>
<evidence type="ECO:0000313" key="1">
    <source>
        <dbReference type="EMBL" id="KAG6966043.1"/>
    </source>
</evidence>
<evidence type="ECO:0000313" key="2">
    <source>
        <dbReference type="Proteomes" id="UP000709295"/>
    </source>
</evidence>
<dbReference type="AlphaFoldDB" id="A0A8J5J8H9"/>
<sequence>MRGVCYAHGGKAICRNEDPPSLQVCAGSMESITVQRNIREHQTKTEQQSPLHVVNKVMKQVSATMREMYVQQANENGGLTCVLDYEWLELLAPQQYGDGFPVVCRPSQIGFVQHNASLLSTVPFDGLATPA</sequence>
<name>A0A8J5J8H9_9STRA</name>
<accession>A0A8J5J8H9</accession>
<comment type="caution">
    <text evidence="1">The sequence shown here is derived from an EMBL/GenBank/DDBJ whole genome shotgun (WGS) entry which is preliminary data.</text>
</comment>
<reference evidence="1" key="1">
    <citation type="submission" date="2021-01" db="EMBL/GenBank/DDBJ databases">
        <title>Phytophthora aleatoria, a newly-described species from Pinus radiata is distinct from Phytophthora cactorum isolates based on comparative genomics.</title>
        <authorList>
            <person name="Mcdougal R."/>
            <person name="Panda P."/>
            <person name="Williams N."/>
            <person name="Studholme D.J."/>
        </authorList>
    </citation>
    <scope>NUCLEOTIDE SEQUENCE</scope>
    <source>
        <strain evidence="1">NZFS 4037</strain>
    </source>
</reference>
<organism evidence="1 2">
    <name type="scientific">Phytophthora aleatoria</name>
    <dbReference type="NCBI Taxonomy" id="2496075"/>
    <lineage>
        <taxon>Eukaryota</taxon>
        <taxon>Sar</taxon>
        <taxon>Stramenopiles</taxon>
        <taxon>Oomycota</taxon>
        <taxon>Peronosporomycetes</taxon>
        <taxon>Peronosporales</taxon>
        <taxon>Peronosporaceae</taxon>
        <taxon>Phytophthora</taxon>
    </lineage>
</organism>
<proteinExistence type="predicted"/>
<protein>
    <submittedName>
        <fullName evidence="1">Uncharacterized protein</fullName>
    </submittedName>
</protein>
<dbReference type="EMBL" id="JAENGY010000317">
    <property type="protein sequence ID" value="KAG6966043.1"/>
    <property type="molecule type" value="Genomic_DNA"/>
</dbReference>
<gene>
    <name evidence="1" type="ORF">JG688_00006952</name>
</gene>